<evidence type="ECO:0000256" key="3">
    <source>
        <dbReference type="ARBA" id="ARBA00022679"/>
    </source>
</evidence>
<evidence type="ECO:0000256" key="6">
    <source>
        <dbReference type="PROSITE-ProRule" id="PRU01363"/>
    </source>
</evidence>
<dbReference type="Pfam" id="PF08659">
    <property type="entry name" value="KR"/>
    <property type="match status" value="1"/>
</dbReference>
<feature type="region of interest" description="Disordered" evidence="7">
    <location>
        <begin position="1764"/>
        <end position="1800"/>
    </location>
</feature>
<dbReference type="Gene3D" id="3.30.70.250">
    <property type="entry name" value="Malonyl-CoA ACP transacylase, ACP-binding"/>
    <property type="match status" value="1"/>
</dbReference>
<dbReference type="PANTHER" id="PTHR43775:SF37">
    <property type="entry name" value="SI:DKEY-61P9.11"/>
    <property type="match status" value="1"/>
</dbReference>
<dbReference type="Gene3D" id="3.10.129.110">
    <property type="entry name" value="Polyketide synthase dehydratase"/>
    <property type="match status" value="1"/>
</dbReference>
<dbReference type="PROSITE" id="PS52019">
    <property type="entry name" value="PKS_MFAS_DH"/>
    <property type="match status" value="1"/>
</dbReference>
<dbReference type="InterPro" id="IPR032821">
    <property type="entry name" value="PKS_assoc"/>
</dbReference>
<evidence type="ECO:0000313" key="11">
    <source>
        <dbReference type="EMBL" id="VEG55482.1"/>
    </source>
</evidence>
<dbReference type="CDD" id="cd08955">
    <property type="entry name" value="KR_2_FAS_SDR_x"/>
    <property type="match status" value="1"/>
</dbReference>
<feature type="active site" description="Proton donor; for dehydratase activity" evidence="6">
    <location>
        <position position="1101"/>
    </location>
</feature>
<dbReference type="SUPFAM" id="SSF53901">
    <property type="entry name" value="Thiolase-like"/>
    <property type="match status" value="1"/>
</dbReference>
<feature type="region of interest" description="C-terminal hotdog fold" evidence="6">
    <location>
        <begin position="1041"/>
        <end position="1189"/>
    </location>
</feature>
<dbReference type="PANTHER" id="PTHR43775">
    <property type="entry name" value="FATTY ACID SYNTHASE"/>
    <property type="match status" value="1"/>
</dbReference>
<dbReference type="Pfam" id="PF14765">
    <property type="entry name" value="PS-DH"/>
    <property type="match status" value="1"/>
</dbReference>
<dbReference type="EC" id="2.3.1.41" evidence="11"/>
<feature type="compositionally biased region" description="Basic and acidic residues" evidence="7">
    <location>
        <begin position="1769"/>
        <end position="1781"/>
    </location>
</feature>
<dbReference type="Pfam" id="PF16197">
    <property type="entry name" value="KAsynt_C_assoc"/>
    <property type="match status" value="1"/>
</dbReference>
<protein>
    <submittedName>
        <fullName evidence="11">Beta-ketoacyl synthase</fullName>
        <ecNumber evidence="11">2.3.1.41</ecNumber>
    </submittedName>
</protein>
<dbReference type="SMART" id="SM00825">
    <property type="entry name" value="PKS_KS"/>
    <property type="match status" value="1"/>
</dbReference>
<dbReference type="Pfam" id="PF00698">
    <property type="entry name" value="Acyl_transf_1"/>
    <property type="match status" value="1"/>
</dbReference>
<dbReference type="GO" id="GO:0006633">
    <property type="term" value="P:fatty acid biosynthetic process"/>
    <property type="evidence" value="ECO:0007669"/>
    <property type="project" value="InterPro"/>
</dbReference>
<dbReference type="SMART" id="SM00827">
    <property type="entry name" value="PKS_AT"/>
    <property type="match status" value="1"/>
</dbReference>
<dbReference type="InterPro" id="IPR020841">
    <property type="entry name" value="PKS_Beta-ketoAc_synthase_dom"/>
</dbReference>
<keyword evidence="4" id="KW-0521">NADP</keyword>
<dbReference type="InterPro" id="IPR016039">
    <property type="entry name" value="Thiolase-like"/>
</dbReference>
<keyword evidence="11" id="KW-0012">Acyltransferase</keyword>
<feature type="domain" description="Ketosynthase family 3 (KS3)" evidence="9">
    <location>
        <begin position="32"/>
        <end position="454"/>
    </location>
</feature>
<dbReference type="GO" id="GO:0004315">
    <property type="term" value="F:3-oxoacyl-[acyl-carrier-protein] synthase activity"/>
    <property type="evidence" value="ECO:0007669"/>
    <property type="project" value="UniProtKB-EC"/>
</dbReference>
<dbReference type="SUPFAM" id="SSF55048">
    <property type="entry name" value="Probable ACP-binding domain of malonyl-CoA ACP transacylase"/>
    <property type="match status" value="1"/>
</dbReference>
<dbReference type="RefSeq" id="WP_048631093.1">
    <property type="nucleotide sequence ID" value="NZ_CVQQ01000002.1"/>
</dbReference>
<keyword evidence="2" id="KW-0597">Phosphoprotein</keyword>
<dbReference type="InterPro" id="IPR049552">
    <property type="entry name" value="PKS_DH_N"/>
</dbReference>
<dbReference type="PROSITE" id="PS00012">
    <property type="entry name" value="PHOSPHOPANTETHEINE"/>
    <property type="match status" value="1"/>
</dbReference>
<evidence type="ECO:0000256" key="4">
    <source>
        <dbReference type="ARBA" id="ARBA00022857"/>
    </source>
</evidence>
<dbReference type="OrthoDB" id="9778690at2"/>
<feature type="active site" description="Proton acceptor; for dehydratase activity" evidence="6">
    <location>
        <position position="941"/>
    </location>
</feature>
<dbReference type="InterPro" id="IPR018201">
    <property type="entry name" value="Ketoacyl_synth_AS"/>
</dbReference>
<evidence type="ECO:0000259" key="10">
    <source>
        <dbReference type="PROSITE" id="PS52019"/>
    </source>
</evidence>
<dbReference type="Gene3D" id="3.40.47.10">
    <property type="match status" value="1"/>
</dbReference>
<dbReference type="InterPro" id="IPR020807">
    <property type="entry name" value="PKS_DH"/>
</dbReference>
<evidence type="ECO:0000259" key="8">
    <source>
        <dbReference type="PROSITE" id="PS50075"/>
    </source>
</evidence>
<dbReference type="InterPro" id="IPR009081">
    <property type="entry name" value="PP-bd_ACP"/>
</dbReference>
<dbReference type="SUPFAM" id="SSF47336">
    <property type="entry name" value="ACP-like"/>
    <property type="match status" value="1"/>
</dbReference>
<dbReference type="Gene3D" id="3.40.50.720">
    <property type="entry name" value="NAD(P)-binding Rossmann-like Domain"/>
    <property type="match status" value="1"/>
</dbReference>
<evidence type="ECO:0000256" key="1">
    <source>
        <dbReference type="ARBA" id="ARBA00022450"/>
    </source>
</evidence>
<dbReference type="FunFam" id="3.30.70.250:FF:000003">
    <property type="entry name" value="Polyketide beta-ketoacyl synthase Pks3"/>
    <property type="match status" value="1"/>
</dbReference>
<evidence type="ECO:0000256" key="5">
    <source>
        <dbReference type="ARBA" id="ARBA00023268"/>
    </source>
</evidence>
<reference evidence="11 12" key="1">
    <citation type="submission" date="2018-12" db="EMBL/GenBank/DDBJ databases">
        <authorList>
            <consortium name="Pathogen Informatics"/>
        </authorList>
    </citation>
    <scope>NUCLEOTIDE SEQUENCE [LARGE SCALE GENOMIC DNA]</scope>
    <source>
        <strain evidence="11 12">NCTC10437</strain>
    </source>
</reference>
<dbReference type="InterPro" id="IPR036291">
    <property type="entry name" value="NAD(P)-bd_dom_sf"/>
</dbReference>
<dbReference type="SMART" id="SM00826">
    <property type="entry name" value="PKS_DH"/>
    <property type="match status" value="1"/>
</dbReference>
<evidence type="ECO:0000259" key="9">
    <source>
        <dbReference type="PROSITE" id="PS52004"/>
    </source>
</evidence>
<dbReference type="EMBL" id="LR134356">
    <property type="protein sequence ID" value="VEG55482.1"/>
    <property type="molecule type" value="Genomic_DNA"/>
</dbReference>
<name>A0A448ISN0_MYCAU</name>
<dbReference type="KEGG" id="mauu:NCTC10437_03019"/>
<evidence type="ECO:0000256" key="2">
    <source>
        <dbReference type="ARBA" id="ARBA00022553"/>
    </source>
</evidence>
<dbReference type="Pfam" id="PF21089">
    <property type="entry name" value="PKS_DH_N"/>
    <property type="match status" value="1"/>
</dbReference>
<dbReference type="InterPro" id="IPR036736">
    <property type="entry name" value="ACP-like_sf"/>
</dbReference>
<dbReference type="GO" id="GO:0004312">
    <property type="term" value="F:fatty acid synthase activity"/>
    <property type="evidence" value="ECO:0007669"/>
    <property type="project" value="TreeGrafter"/>
</dbReference>
<dbReference type="Pfam" id="PF00550">
    <property type="entry name" value="PP-binding"/>
    <property type="match status" value="1"/>
</dbReference>
<evidence type="ECO:0000313" key="12">
    <source>
        <dbReference type="Proteomes" id="UP000279306"/>
    </source>
</evidence>
<dbReference type="GO" id="GO:0031177">
    <property type="term" value="F:phosphopantetheine binding"/>
    <property type="evidence" value="ECO:0007669"/>
    <property type="project" value="InterPro"/>
</dbReference>
<dbReference type="InterPro" id="IPR020806">
    <property type="entry name" value="PKS_PP-bd"/>
</dbReference>
<sequence length="1800" mass="188389">MKTTFDRISAMSAEQRGKLAEQFEKASRVAGAEPIAVVGIGCRFPGGVTGPDSYWKFLESGTDAITEVPADRWDGDAFYDPDPMAPGKMPSKWGAYIDDVAGFDAEFFGITPREAAAMDPQQRVLLEVAYEALENAGLAPDTVGELRAAVMIGVYYNEYQNASAGNPDTIDAYSATGNAHSVTVGRVAYLLGLKGPAVAVDTACSSSLVSIHLACQSLRMRESDLALAGGVSLSLRPETQLALAKWGMLSPHGRCYSFDSRANGFVRGEGAGVVVLKRLTDAVRDGDRVLGVVRGSAVNQDGRSNGLTAPNAPSQRDVITRALRSADVAAGTVSFVETHGTGTSLGDPIEFDALAAVYGKGDTPCALGAVKSNMGHTEAAAGVAGFIKTVLTLQHGTIAPNLHFEKWNPTIDAASTRLFVPTEASPWPASEHPRRAAVSSFGMGGTNAHIVLEQGPEVAPAPAAPEKVTTLVVSGKTADRLAASAAALADWLAGDGATVPLVDVAYTVNHHRSRYPTIATVSARTHDEAVTALRALAAGQPAPGLVGAHDAKVGSGTVFLYSGQGAQWPGMGKALLAEEPAFAAAVDDLEPAFRDKVGFSLRDTLEAGEPVVGIDRIQPVIVGMQLALTALWRSYGVEPDAVIGHSMGEATAAVVAGVLTPAEGLDVIATRTRLMKRLSGQGAMALLELDAQATEKLIADRPDITIAVYASPKQSVIAGPPDQVDELVALVDAQGKLARRIEVDVASHHPTIDPVLPELTEALAYLKPAAPKIPLVSTVGYAGSAPMYSADYWAANLRNPVRFSQAVHEASAEHSNFIEISPHPLLAHAISDTLAAQGTSRRYHVGATVNRDQPETLAFHAQLAAVRPPAVKADEQTTSHLVSVPPTPWQHTHYWMADRSAGQQFAGAHPLLGLHVELPSGTGHVWQSDVGLELHPWLADHIVHGLPVMPGAGFAEITLAAGREALGLPATGVAALVEVEQMLPLDSHTMLTTQIVRLDDGTLRVEIHSRSEMGTWTRHAVGTVRAADGGAPAKVAPSTGGTPVSPADFYTALRRTGAHHAHAFAALTRVVRSTGAADTEIVLPDEATPHRGIALHPVMLDAALQGLAAAMSDDVLSGATDVTYLPVGFGSIRVFGDIGRRAKCHAELVGVDEETGDTTGRVTLTDDAGAVLAQVDDVQLKRIQRRTVPLPLSQKIFDSRWVESAVPPAGSPTGSWLVLADGAAAMATAQQFADSFARPQRRVVTADLGDESTVRDAFAGATADSALPPAGVVIVVDDGDFDGTHTEAHLAHARDVLWGVAGAVRAVVGSWHGKPPRLWLVSRGGLVTGDADGPGNPAVGSLKALVRVLAYEHPDLHATLVDLGAGGDAAALIAEIEADGSGTGIDDVVAWRGGTRWVERLSRAALPTASNQPLARGDASYIVSGALGGVGLAVVRWLVEAGAGRVVLNGRSAASAEAQSVLDELSARAEIVTVLGDIAAPGVAERLTAAAEETGKPLRGLIHSAAVLADELVVGLTRESLDTIWTPKALGAWRLHEVTATKELDWWVGFSSVASLLGSPGQAAYACANGWLDALVTWRKAAGLPATTINWGQWAEVGLASSLSFSVLDPITPAEGVDALGGVLSAGLSRVGIARLRLDRAAAAFPEIAQIGFFSDLVGELDTDDADEDWGGADALKEMDAAEVHRVVLARLRRRISGVMGYSDDSAVDTARPLTEMGLDSLMAVRMRNTIRGDFGVEPPVALLLQGATLADVALDLIRQLGLEEQDESSERPNALRERAQQRAAARQRAASRRKVGPRS</sequence>
<dbReference type="Proteomes" id="UP000279306">
    <property type="component" value="Chromosome"/>
</dbReference>
<feature type="compositionally biased region" description="Basic residues" evidence="7">
    <location>
        <begin position="1790"/>
        <end position="1800"/>
    </location>
</feature>
<dbReference type="InterPro" id="IPR006162">
    <property type="entry name" value="Ppantetheine_attach_site"/>
</dbReference>
<dbReference type="FunFam" id="3.40.47.10:FF:000019">
    <property type="entry name" value="Polyketide synthase type I"/>
    <property type="match status" value="1"/>
</dbReference>
<dbReference type="InterPro" id="IPR014030">
    <property type="entry name" value="Ketoacyl_synth_N"/>
</dbReference>
<keyword evidence="5" id="KW-0511">Multifunctional enzyme</keyword>
<dbReference type="GO" id="GO:0005886">
    <property type="term" value="C:plasma membrane"/>
    <property type="evidence" value="ECO:0007669"/>
    <property type="project" value="TreeGrafter"/>
</dbReference>
<dbReference type="GO" id="GO:0005737">
    <property type="term" value="C:cytoplasm"/>
    <property type="evidence" value="ECO:0007669"/>
    <property type="project" value="TreeGrafter"/>
</dbReference>
<evidence type="ECO:0000256" key="7">
    <source>
        <dbReference type="SAM" id="MobiDB-lite"/>
    </source>
</evidence>
<dbReference type="SUPFAM" id="SSF51735">
    <property type="entry name" value="NAD(P)-binding Rossmann-fold domains"/>
    <property type="match status" value="2"/>
</dbReference>
<dbReference type="Pfam" id="PF00109">
    <property type="entry name" value="ketoacyl-synt"/>
    <property type="match status" value="1"/>
</dbReference>
<dbReference type="Pfam" id="PF02801">
    <property type="entry name" value="Ketoacyl-synt_C"/>
    <property type="match status" value="1"/>
</dbReference>
<dbReference type="InterPro" id="IPR014043">
    <property type="entry name" value="Acyl_transferase_dom"/>
</dbReference>
<gene>
    <name evidence="11" type="primary">ppsB_2</name>
    <name evidence="11" type="ORF">NCTC10437_03019</name>
</gene>
<dbReference type="InterPro" id="IPR014031">
    <property type="entry name" value="Ketoacyl_synth_C"/>
</dbReference>
<dbReference type="InterPro" id="IPR001227">
    <property type="entry name" value="Ac_transferase_dom_sf"/>
</dbReference>
<feature type="region of interest" description="N-terminal hotdog fold" evidence="6">
    <location>
        <begin position="909"/>
        <end position="1031"/>
    </location>
</feature>
<keyword evidence="12" id="KW-1185">Reference proteome</keyword>
<accession>A0A448ISN0</accession>
<dbReference type="InterPro" id="IPR013968">
    <property type="entry name" value="PKS_KR"/>
</dbReference>
<proteinExistence type="predicted"/>
<feature type="domain" description="Carrier" evidence="8">
    <location>
        <begin position="1683"/>
        <end position="1761"/>
    </location>
</feature>
<dbReference type="InterPro" id="IPR049900">
    <property type="entry name" value="PKS_mFAS_DH"/>
</dbReference>
<dbReference type="SUPFAM" id="SSF52151">
    <property type="entry name" value="FabD/lysophospholipase-like"/>
    <property type="match status" value="1"/>
</dbReference>
<dbReference type="InterPro" id="IPR016035">
    <property type="entry name" value="Acyl_Trfase/lysoPLipase"/>
</dbReference>
<dbReference type="InterPro" id="IPR049551">
    <property type="entry name" value="PKS_DH_C"/>
</dbReference>
<dbReference type="SMART" id="SM00823">
    <property type="entry name" value="PKS_PP"/>
    <property type="match status" value="1"/>
</dbReference>
<dbReference type="InterPro" id="IPR042104">
    <property type="entry name" value="PKS_dehydratase_sf"/>
</dbReference>
<organism evidence="11 12">
    <name type="scientific">Mycolicibacterium aurum</name>
    <name type="common">Mycobacterium aurum</name>
    <dbReference type="NCBI Taxonomy" id="1791"/>
    <lineage>
        <taxon>Bacteria</taxon>
        <taxon>Bacillati</taxon>
        <taxon>Actinomycetota</taxon>
        <taxon>Actinomycetes</taxon>
        <taxon>Mycobacteriales</taxon>
        <taxon>Mycobacteriaceae</taxon>
        <taxon>Mycolicibacterium</taxon>
    </lineage>
</organism>
<dbReference type="InterPro" id="IPR057326">
    <property type="entry name" value="KR_dom"/>
</dbReference>
<dbReference type="InterPro" id="IPR016036">
    <property type="entry name" value="Malonyl_transacylase_ACP-bd"/>
</dbReference>
<dbReference type="Gene3D" id="3.40.366.10">
    <property type="entry name" value="Malonyl-Coenzyme A Acyl Carrier Protein, domain 2"/>
    <property type="match status" value="1"/>
</dbReference>
<dbReference type="InterPro" id="IPR050091">
    <property type="entry name" value="PKS_NRPS_Biosynth_Enz"/>
</dbReference>
<keyword evidence="3 11" id="KW-0808">Transferase</keyword>
<dbReference type="GO" id="GO:0071770">
    <property type="term" value="P:DIM/DIP cell wall layer assembly"/>
    <property type="evidence" value="ECO:0007669"/>
    <property type="project" value="TreeGrafter"/>
</dbReference>
<feature type="domain" description="PKS/mFAS DH" evidence="10">
    <location>
        <begin position="909"/>
        <end position="1189"/>
    </location>
</feature>
<dbReference type="STRING" id="1791.GCA_001049355_01157"/>
<keyword evidence="1" id="KW-0596">Phosphopantetheine</keyword>
<dbReference type="CDD" id="cd00833">
    <property type="entry name" value="PKS"/>
    <property type="match status" value="1"/>
</dbReference>
<dbReference type="SMART" id="SM00822">
    <property type="entry name" value="PKS_KR"/>
    <property type="match status" value="1"/>
</dbReference>
<dbReference type="PROSITE" id="PS52004">
    <property type="entry name" value="KS3_2"/>
    <property type="match status" value="1"/>
</dbReference>
<dbReference type="Gene3D" id="1.10.1200.10">
    <property type="entry name" value="ACP-like"/>
    <property type="match status" value="1"/>
</dbReference>
<dbReference type="PROSITE" id="PS00606">
    <property type="entry name" value="KS3_1"/>
    <property type="match status" value="1"/>
</dbReference>
<dbReference type="PROSITE" id="PS50075">
    <property type="entry name" value="CARRIER"/>
    <property type="match status" value="1"/>
</dbReference>